<reference evidence="6 7" key="1">
    <citation type="journal article" date="2016" name="Int. J. Syst. Evol. Microbiol.">
        <title>Labrenzia salina sp. nov., isolated from the rhizosphere of the halophyte Arthrocnemum macrostachyum.</title>
        <authorList>
            <person name="Camacho M."/>
            <person name="Redondo-Gomez S."/>
            <person name="Rodriguez-Llorente I."/>
            <person name="Rohde M."/>
            <person name="Sproer C."/>
            <person name="Schumann P."/>
            <person name="Klenk H.P."/>
            <person name="Montero-Calasanz M.D.C."/>
        </authorList>
    </citation>
    <scope>NUCLEOTIDE SEQUENCE [LARGE SCALE GENOMIC DNA]</scope>
    <source>
        <strain evidence="6 7">DSM 29163</strain>
    </source>
</reference>
<evidence type="ECO:0000259" key="5">
    <source>
        <dbReference type="PROSITE" id="PS50949"/>
    </source>
</evidence>
<accession>A0ABT3QX70</accession>
<keyword evidence="2" id="KW-0238">DNA-binding</keyword>
<dbReference type="Pfam" id="PF00392">
    <property type="entry name" value="GntR"/>
    <property type="match status" value="1"/>
</dbReference>
<sequence>MAEQSSQRATNPEAGRLRDETGSGKGSLRKFAYDQIEDLLNTSRLKPGQLISQRELVELTGATLSSIREAIPRFEAEGLLVTVPKKGLKVPSLDVTFVRDAYQVRRMIECSAVSDMVRRLDDETIAGFIDKQKSLLKELKTHKGSAPQPLLDRIQRDDWTMHATFVHTMRNVLIDNIYRVTAIKIRMVAQSRLKVTAENAERIFGEHLTILEPLAARDREETERALKRHIDNSLTVALGGNIEITS</sequence>
<keyword evidence="3" id="KW-0804">Transcription</keyword>
<feature type="compositionally biased region" description="Polar residues" evidence="4">
    <location>
        <begin position="1"/>
        <end position="10"/>
    </location>
</feature>
<dbReference type="SMART" id="SM00895">
    <property type="entry name" value="FCD"/>
    <property type="match status" value="1"/>
</dbReference>
<evidence type="ECO:0000313" key="6">
    <source>
        <dbReference type="EMBL" id="MCX2721533.1"/>
    </source>
</evidence>
<evidence type="ECO:0000313" key="7">
    <source>
        <dbReference type="Proteomes" id="UP001300261"/>
    </source>
</evidence>
<dbReference type="EMBL" id="JAPEVI010000002">
    <property type="protein sequence ID" value="MCX2721533.1"/>
    <property type="molecule type" value="Genomic_DNA"/>
</dbReference>
<evidence type="ECO:0000256" key="2">
    <source>
        <dbReference type="ARBA" id="ARBA00023125"/>
    </source>
</evidence>
<keyword evidence="1" id="KW-0805">Transcription regulation</keyword>
<dbReference type="SUPFAM" id="SSF48008">
    <property type="entry name" value="GntR ligand-binding domain-like"/>
    <property type="match status" value="1"/>
</dbReference>
<evidence type="ECO:0000256" key="4">
    <source>
        <dbReference type="SAM" id="MobiDB-lite"/>
    </source>
</evidence>
<dbReference type="RefSeq" id="WP_265961229.1">
    <property type="nucleotide sequence ID" value="NZ_JAPEVI010000002.1"/>
</dbReference>
<dbReference type="Proteomes" id="UP001300261">
    <property type="component" value="Unassembled WGS sequence"/>
</dbReference>
<dbReference type="SUPFAM" id="SSF46785">
    <property type="entry name" value="Winged helix' DNA-binding domain"/>
    <property type="match status" value="1"/>
</dbReference>
<protein>
    <submittedName>
        <fullName evidence="6">GntR family transcriptional regulator</fullName>
    </submittedName>
</protein>
<dbReference type="PANTHER" id="PTHR43537:SF24">
    <property type="entry name" value="GLUCONATE OPERON TRANSCRIPTIONAL REPRESSOR"/>
    <property type="match status" value="1"/>
</dbReference>
<dbReference type="InterPro" id="IPR011711">
    <property type="entry name" value="GntR_C"/>
</dbReference>
<dbReference type="InterPro" id="IPR008920">
    <property type="entry name" value="TF_FadR/GntR_C"/>
</dbReference>
<feature type="region of interest" description="Disordered" evidence="4">
    <location>
        <begin position="1"/>
        <end position="26"/>
    </location>
</feature>
<dbReference type="InterPro" id="IPR000524">
    <property type="entry name" value="Tscrpt_reg_HTH_GntR"/>
</dbReference>
<feature type="domain" description="HTH gntR-type" evidence="5">
    <location>
        <begin position="26"/>
        <end position="93"/>
    </location>
</feature>
<dbReference type="PANTHER" id="PTHR43537">
    <property type="entry name" value="TRANSCRIPTIONAL REGULATOR, GNTR FAMILY"/>
    <property type="match status" value="1"/>
</dbReference>
<organism evidence="6 7">
    <name type="scientific">Roseibium salinum</name>
    <dbReference type="NCBI Taxonomy" id="1604349"/>
    <lineage>
        <taxon>Bacteria</taxon>
        <taxon>Pseudomonadati</taxon>
        <taxon>Pseudomonadota</taxon>
        <taxon>Alphaproteobacteria</taxon>
        <taxon>Hyphomicrobiales</taxon>
        <taxon>Stappiaceae</taxon>
        <taxon>Roseibium</taxon>
    </lineage>
</organism>
<dbReference type="PROSITE" id="PS50949">
    <property type="entry name" value="HTH_GNTR"/>
    <property type="match status" value="1"/>
</dbReference>
<dbReference type="InterPro" id="IPR036388">
    <property type="entry name" value="WH-like_DNA-bd_sf"/>
</dbReference>
<evidence type="ECO:0000256" key="1">
    <source>
        <dbReference type="ARBA" id="ARBA00023015"/>
    </source>
</evidence>
<dbReference type="SMART" id="SM00345">
    <property type="entry name" value="HTH_GNTR"/>
    <property type="match status" value="1"/>
</dbReference>
<dbReference type="Gene3D" id="1.20.120.530">
    <property type="entry name" value="GntR ligand-binding domain-like"/>
    <property type="match status" value="1"/>
</dbReference>
<comment type="caution">
    <text evidence="6">The sequence shown here is derived from an EMBL/GenBank/DDBJ whole genome shotgun (WGS) entry which is preliminary data.</text>
</comment>
<name>A0ABT3QX70_9HYPH</name>
<dbReference type="InterPro" id="IPR036390">
    <property type="entry name" value="WH_DNA-bd_sf"/>
</dbReference>
<keyword evidence="7" id="KW-1185">Reference proteome</keyword>
<dbReference type="Gene3D" id="1.10.10.10">
    <property type="entry name" value="Winged helix-like DNA-binding domain superfamily/Winged helix DNA-binding domain"/>
    <property type="match status" value="1"/>
</dbReference>
<proteinExistence type="predicted"/>
<gene>
    <name evidence="6" type="ORF">ON753_03805</name>
</gene>
<evidence type="ECO:0000256" key="3">
    <source>
        <dbReference type="ARBA" id="ARBA00023163"/>
    </source>
</evidence>
<dbReference type="Pfam" id="PF07729">
    <property type="entry name" value="FCD"/>
    <property type="match status" value="1"/>
</dbReference>